<dbReference type="Proteomes" id="UP001066276">
    <property type="component" value="Chromosome 11"/>
</dbReference>
<sequence>MALASPAASQRPLCGDYIALPERWLPVTGGQWRPCAPRLRSVLVLKSESATDGENGLASIPRVQHAVARGAGKWCTAAGRLRLGGCSKEGPLEAPATCLMLANVEFTGPSSLTTRARERHVVLLTRGGTVSKARSAGKPHIHIESRQGEGAP</sequence>
<reference evidence="2" key="1">
    <citation type="journal article" date="2022" name="bioRxiv">
        <title>Sequencing and chromosome-scale assembly of the giantPleurodeles waltlgenome.</title>
        <authorList>
            <person name="Brown T."/>
            <person name="Elewa A."/>
            <person name="Iarovenko S."/>
            <person name="Subramanian E."/>
            <person name="Araus A.J."/>
            <person name="Petzold A."/>
            <person name="Susuki M."/>
            <person name="Suzuki K.-i.T."/>
            <person name="Hayashi T."/>
            <person name="Toyoda A."/>
            <person name="Oliveira C."/>
            <person name="Osipova E."/>
            <person name="Leigh N.D."/>
            <person name="Simon A."/>
            <person name="Yun M.H."/>
        </authorList>
    </citation>
    <scope>NUCLEOTIDE SEQUENCE</scope>
    <source>
        <strain evidence="2">20211129_DDA</strain>
        <tissue evidence="2">Liver</tissue>
    </source>
</reference>
<dbReference type="AlphaFoldDB" id="A0AAV7LNY3"/>
<evidence type="ECO:0000256" key="1">
    <source>
        <dbReference type="SAM" id="MobiDB-lite"/>
    </source>
</evidence>
<feature type="compositionally biased region" description="Basic and acidic residues" evidence="1">
    <location>
        <begin position="141"/>
        <end position="152"/>
    </location>
</feature>
<name>A0AAV7LNY3_PLEWA</name>
<proteinExistence type="predicted"/>
<protein>
    <submittedName>
        <fullName evidence="2">Uncharacterized protein</fullName>
    </submittedName>
</protein>
<accession>A0AAV7LNY3</accession>
<keyword evidence="3" id="KW-1185">Reference proteome</keyword>
<organism evidence="2 3">
    <name type="scientific">Pleurodeles waltl</name>
    <name type="common">Iberian ribbed newt</name>
    <dbReference type="NCBI Taxonomy" id="8319"/>
    <lineage>
        <taxon>Eukaryota</taxon>
        <taxon>Metazoa</taxon>
        <taxon>Chordata</taxon>
        <taxon>Craniata</taxon>
        <taxon>Vertebrata</taxon>
        <taxon>Euteleostomi</taxon>
        <taxon>Amphibia</taxon>
        <taxon>Batrachia</taxon>
        <taxon>Caudata</taxon>
        <taxon>Salamandroidea</taxon>
        <taxon>Salamandridae</taxon>
        <taxon>Pleurodelinae</taxon>
        <taxon>Pleurodeles</taxon>
    </lineage>
</organism>
<comment type="caution">
    <text evidence="2">The sequence shown here is derived from an EMBL/GenBank/DDBJ whole genome shotgun (WGS) entry which is preliminary data.</text>
</comment>
<evidence type="ECO:0000313" key="2">
    <source>
        <dbReference type="EMBL" id="KAJ1089165.1"/>
    </source>
</evidence>
<feature type="region of interest" description="Disordered" evidence="1">
    <location>
        <begin position="132"/>
        <end position="152"/>
    </location>
</feature>
<dbReference type="EMBL" id="JANPWB010000015">
    <property type="protein sequence ID" value="KAJ1089165.1"/>
    <property type="molecule type" value="Genomic_DNA"/>
</dbReference>
<gene>
    <name evidence="2" type="ORF">NDU88_002316</name>
</gene>
<evidence type="ECO:0000313" key="3">
    <source>
        <dbReference type="Proteomes" id="UP001066276"/>
    </source>
</evidence>